<evidence type="ECO:0000313" key="3">
    <source>
        <dbReference type="Proteomes" id="UP001295740"/>
    </source>
</evidence>
<dbReference type="EMBL" id="CAUWAG010000019">
    <property type="protein sequence ID" value="CAJ2512371.1"/>
    <property type="molecule type" value="Genomic_DNA"/>
</dbReference>
<keyword evidence="3" id="KW-1185">Reference proteome</keyword>
<feature type="compositionally biased region" description="Low complexity" evidence="1">
    <location>
        <begin position="35"/>
        <end position="44"/>
    </location>
</feature>
<proteinExistence type="predicted"/>
<feature type="region of interest" description="Disordered" evidence="1">
    <location>
        <begin position="77"/>
        <end position="109"/>
    </location>
</feature>
<evidence type="ECO:0000256" key="1">
    <source>
        <dbReference type="SAM" id="MobiDB-lite"/>
    </source>
</evidence>
<dbReference type="Proteomes" id="UP001295740">
    <property type="component" value="Unassembled WGS sequence"/>
</dbReference>
<feature type="region of interest" description="Disordered" evidence="1">
    <location>
        <begin position="20"/>
        <end position="44"/>
    </location>
</feature>
<comment type="caution">
    <text evidence="2">The sequence shown here is derived from an EMBL/GenBank/DDBJ whole genome shotgun (WGS) entry which is preliminary data.</text>
</comment>
<sequence>MVSLSAASQAMIKKAALRRAMKAAELREKRNIAGSESSSRSRSLSMKWATGGINGSADYKEGGVDMSPKWAFSGPVPPFPTGPFSMPKGSTRPPESPPMPTAPSAPTATKQFCGPCTKKRGAEETCFRVTVHTSWVGCPVEVSEEIRDCSTRFLPALPFPMGFPAHVEERDC</sequence>
<feature type="compositionally biased region" description="Pro residues" evidence="1">
    <location>
        <begin position="94"/>
        <end position="103"/>
    </location>
</feature>
<dbReference type="AlphaFoldDB" id="A0AAI8VQT5"/>
<name>A0AAI8VQT5_9PEZI</name>
<evidence type="ECO:0000313" key="2">
    <source>
        <dbReference type="EMBL" id="CAJ2512371.1"/>
    </source>
</evidence>
<accession>A0AAI8VQT5</accession>
<gene>
    <name evidence="2" type="ORF">KHLLAP_LOCUS12839</name>
</gene>
<feature type="compositionally biased region" description="Basic and acidic residues" evidence="1">
    <location>
        <begin position="22"/>
        <end position="31"/>
    </location>
</feature>
<protein>
    <submittedName>
        <fullName evidence="2">Uu.00g053860.m01.CDS01</fullName>
    </submittedName>
</protein>
<organism evidence="2 3">
    <name type="scientific">Anthostomella pinea</name>
    <dbReference type="NCBI Taxonomy" id="933095"/>
    <lineage>
        <taxon>Eukaryota</taxon>
        <taxon>Fungi</taxon>
        <taxon>Dikarya</taxon>
        <taxon>Ascomycota</taxon>
        <taxon>Pezizomycotina</taxon>
        <taxon>Sordariomycetes</taxon>
        <taxon>Xylariomycetidae</taxon>
        <taxon>Xylariales</taxon>
        <taxon>Xylariaceae</taxon>
        <taxon>Anthostomella</taxon>
    </lineage>
</organism>
<reference evidence="2" key="1">
    <citation type="submission" date="2023-10" db="EMBL/GenBank/DDBJ databases">
        <authorList>
            <person name="Hackl T."/>
        </authorList>
    </citation>
    <scope>NUCLEOTIDE SEQUENCE</scope>
</reference>